<sequence>MIQPLRPLLVMGTRPEAIKMAPIVARCREHVAIDPIVCFTGQHDTMLRQVTDYFGIEPDVDLKLMEPGQSLTRLTARALTALDETMEKFHPDCVVAQGDTTSVLAAAMVAFYRRLPLVHVEAGLRTGDLSAPWPEEYNRRVASITTALHCAPTEFAAAALEREGVSRAAIRVTGNTVIDALLETADRERARADHWQAKHAYLGDRPMVLITAHRRENHGAGLDSVFAAIAQLAHDFPHVSFVFPVHLNPQVQRAAAEHLASVPNVQRLDPLPYPEFVWMMDRAKLIVSDSGGVQEEAPSLRRPVLALRETTERSEAVDVGAVRLVGCDPTKLIASVRQLLTDDAAYRAMQVEHSPFGDGTAAQQIIDWMLETWRPEHAAGELETSAVLAGGVASPS</sequence>
<dbReference type="STRING" id="530564.Psta_1441"/>
<keyword evidence="1 4" id="KW-0413">Isomerase</keyword>
<proteinExistence type="inferred from homology"/>
<evidence type="ECO:0000313" key="7">
    <source>
        <dbReference type="Proteomes" id="UP000001887"/>
    </source>
</evidence>
<dbReference type="SUPFAM" id="SSF53756">
    <property type="entry name" value="UDP-Glycosyltransferase/glycogen phosphorylase"/>
    <property type="match status" value="1"/>
</dbReference>
<organism evidence="6 7">
    <name type="scientific">Pirellula staleyi (strain ATCC 27377 / DSM 6068 / ICPB 4128)</name>
    <name type="common">Pirella staleyi</name>
    <dbReference type="NCBI Taxonomy" id="530564"/>
    <lineage>
        <taxon>Bacteria</taxon>
        <taxon>Pseudomonadati</taxon>
        <taxon>Planctomycetota</taxon>
        <taxon>Planctomycetia</taxon>
        <taxon>Pirellulales</taxon>
        <taxon>Pirellulaceae</taxon>
        <taxon>Pirellula</taxon>
    </lineage>
</organism>
<evidence type="ECO:0000259" key="5">
    <source>
        <dbReference type="Pfam" id="PF02350"/>
    </source>
</evidence>
<dbReference type="HOGENOM" id="CLU_041674_1_0_0"/>
<comment type="similarity">
    <text evidence="2 4">Belongs to the UDP-N-acetylglucosamine 2-epimerase family.</text>
</comment>
<dbReference type="KEGG" id="psl:Psta_1441"/>
<feature type="domain" description="UDP-N-acetylglucosamine 2-epimerase" evidence="5">
    <location>
        <begin position="26"/>
        <end position="368"/>
    </location>
</feature>
<evidence type="ECO:0000313" key="6">
    <source>
        <dbReference type="EMBL" id="ADB16116.1"/>
    </source>
</evidence>
<dbReference type="PANTHER" id="PTHR43174:SF2">
    <property type="entry name" value="UDP-N-ACETYLGLUCOSAMINE 2-EPIMERASE"/>
    <property type="match status" value="1"/>
</dbReference>
<dbReference type="CDD" id="cd03786">
    <property type="entry name" value="GTB_UDP-GlcNAc_2-Epimerase"/>
    <property type="match status" value="1"/>
</dbReference>
<reference evidence="6 7" key="1">
    <citation type="journal article" date="2009" name="Stand. Genomic Sci.">
        <title>Complete genome sequence of Pirellula staleyi type strain (ATCC 27377).</title>
        <authorList>
            <person name="Clum A."/>
            <person name="Tindall B.J."/>
            <person name="Sikorski J."/>
            <person name="Ivanova N."/>
            <person name="Mavrommatis K."/>
            <person name="Lucas S."/>
            <person name="Glavina del Rio T."/>
            <person name="Nolan M."/>
            <person name="Chen F."/>
            <person name="Tice H."/>
            <person name="Pitluck S."/>
            <person name="Cheng J.F."/>
            <person name="Chertkov O."/>
            <person name="Brettin T."/>
            <person name="Han C."/>
            <person name="Detter J.C."/>
            <person name="Kuske C."/>
            <person name="Bruce D."/>
            <person name="Goodwin L."/>
            <person name="Ovchinikova G."/>
            <person name="Pati A."/>
            <person name="Mikhailova N."/>
            <person name="Chen A."/>
            <person name="Palaniappan K."/>
            <person name="Land M."/>
            <person name="Hauser L."/>
            <person name="Chang Y.J."/>
            <person name="Jeffries C.D."/>
            <person name="Chain P."/>
            <person name="Rohde M."/>
            <person name="Goker M."/>
            <person name="Bristow J."/>
            <person name="Eisen J.A."/>
            <person name="Markowitz V."/>
            <person name="Hugenholtz P."/>
            <person name="Kyrpides N.C."/>
            <person name="Klenk H.P."/>
            <person name="Lapidus A."/>
        </authorList>
    </citation>
    <scope>NUCLEOTIDE SEQUENCE [LARGE SCALE GENOMIC DNA]</scope>
    <source>
        <strain evidence="7">ATCC 27377 / DSM 6068 / ICPB 4128</strain>
    </source>
</reference>
<dbReference type="OrthoDB" id="9803238at2"/>
<evidence type="ECO:0000256" key="1">
    <source>
        <dbReference type="ARBA" id="ARBA00023235"/>
    </source>
</evidence>
<dbReference type="InterPro" id="IPR029767">
    <property type="entry name" value="WecB-like"/>
</dbReference>
<dbReference type="NCBIfam" id="TIGR00236">
    <property type="entry name" value="wecB"/>
    <property type="match status" value="1"/>
</dbReference>
<dbReference type="GO" id="GO:0008761">
    <property type="term" value="F:UDP-N-acetylglucosamine 2-epimerase activity"/>
    <property type="evidence" value="ECO:0007669"/>
    <property type="project" value="UniProtKB-EC"/>
</dbReference>
<dbReference type="InterPro" id="IPR003331">
    <property type="entry name" value="UDP_GlcNAc_Epimerase_2_dom"/>
</dbReference>
<keyword evidence="7" id="KW-1185">Reference proteome</keyword>
<name>D2QX12_PIRSD</name>
<dbReference type="eggNOG" id="COG0381">
    <property type="taxonomic scope" value="Bacteria"/>
</dbReference>
<dbReference type="Proteomes" id="UP000001887">
    <property type="component" value="Chromosome"/>
</dbReference>
<gene>
    <name evidence="6" type="ordered locus">Psta_1441</name>
</gene>
<dbReference type="EC" id="5.1.3.14" evidence="3"/>
<accession>D2QX12</accession>
<dbReference type="Gene3D" id="3.40.50.2000">
    <property type="entry name" value="Glycogen Phosphorylase B"/>
    <property type="match status" value="2"/>
</dbReference>
<dbReference type="AlphaFoldDB" id="D2QX12"/>
<evidence type="ECO:0000256" key="4">
    <source>
        <dbReference type="RuleBase" id="RU003513"/>
    </source>
</evidence>
<dbReference type="EMBL" id="CP001848">
    <property type="protein sequence ID" value="ADB16116.1"/>
    <property type="molecule type" value="Genomic_DNA"/>
</dbReference>
<protein>
    <recommendedName>
        <fullName evidence="3">UDP-N-acetylglucosamine 2-epimerase (non-hydrolyzing)</fullName>
        <ecNumber evidence="3">5.1.3.14</ecNumber>
    </recommendedName>
</protein>
<evidence type="ECO:0000256" key="3">
    <source>
        <dbReference type="ARBA" id="ARBA00038858"/>
    </source>
</evidence>
<dbReference type="PANTHER" id="PTHR43174">
    <property type="entry name" value="UDP-N-ACETYLGLUCOSAMINE 2-EPIMERASE"/>
    <property type="match status" value="1"/>
</dbReference>
<dbReference type="Pfam" id="PF02350">
    <property type="entry name" value="Epimerase_2"/>
    <property type="match status" value="1"/>
</dbReference>
<evidence type="ECO:0000256" key="2">
    <source>
        <dbReference type="ARBA" id="ARBA00038209"/>
    </source>
</evidence>